<dbReference type="AlphaFoldDB" id="A0A7S1BXC1"/>
<dbReference type="InterPro" id="IPR035940">
    <property type="entry name" value="CAP_sf"/>
</dbReference>
<keyword evidence="1" id="KW-0732">Signal</keyword>
<reference evidence="2" key="1">
    <citation type="submission" date="2021-01" db="EMBL/GenBank/DDBJ databases">
        <authorList>
            <person name="Corre E."/>
            <person name="Pelletier E."/>
            <person name="Niang G."/>
            <person name="Scheremetjew M."/>
            <person name="Finn R."/>
            <person name="Kale V."/>
            <person name="Holt S."/>
            <person name="Cochrane G."/>
            <person name="Meng A."/>
            <person name="Brown T."/>
            <person name="Cohen L."/>
        </authorList>
    </citation>
    <scope>NUCLEOTIDE SEQUENCE</scope>
    <source>
        <strain evidence="2">308</strain>
    </source>
</reference>
<proteinExistence type="predicted"/>
<feature type="signal peptide" evidence="1">
    <location>
        <begin position="1"/>
        <end position="22"/>
    </location>
</feature>
<dbReference type="EMBL" id="HBFR01038640">
    <property type="protein sequence ID" value="CAD8900983.1"/>
    <property type="molecule type" value="Transcribed_RNA"/>
</dbReference>
<evidence type="ECO:0008006" key="3">
    <source>
        <dbReference type="Google" id="ProtNLM"/>
    </source>
</evidence>
<accession>A0A7S1BXC1</accession>
<organism evidence="2">
    <name type="scientific">Corethron hystrix</name>
    <dbReference type="NCBI Taxonomy" id="216773"/>
    <lineage>
        <taxon>Eukaryota</taxon>
        <taxon>Sar</taxon>
        <taxon>Stramenopiles</taxon>
        <taxon>Ochrophyta</taxon>
        <taxon>Bacillariophyta</taxon>
        <taxon>Coscinodiscophyceae</taxon>
        <taxon>Corethrophycidae</taxon>
        <taxon>Corethrales</taxon>
        <taxon>Corethraceae</taxon>
        <taxon>Corethron</taxon>
    </lineage>
</organism>
<evidence type="ECO:0000256" key="1">
    <source>
        <dbReference type="SAM" id="SignalP"/>
    </source>
</evidence>
<dbReference type="Gene3D" id="3.40.33.10">
    <property type="entry name" value="CAP"/>
    <property type="match status" value="1"/>
</dbReference>
<name>A0A7S1BXC1_9STRA</name>
<gene>
    <name evidence="2" type="ORF">CHYS00102_LOCUS28202</name>
</gene>
<protein>
    <recommendedName>
        <fullName evidence="3">SCP domain-containing protein</fullName>
    </recommendedName>
</protein>
<sequence length="443" mass="49793">MKLLRIPLFVASIACNFKYAQGVEARSYSSSELAPVSSLDLTSASTRRGRDPPTTAQEKKVANDLFKLVNPYREIRNRKPLKKSGRGQNWARSEALDIMILKKTSVQPPFDFGCHGPHSILSARGTSAQSIFSSFTSDHSKTILGDFSYTGIGIAIDGAAIYVVQVFCAAKFVPKVGIKRNTALENSIRQNVIQQQTKIRSEVGLQKFGTTEALDKLAEKAALRAARSGNFDQNFNFDKVCQGSTGRRGAVSVHSADETVSTTAKKIMQEWKRDASTKSKAFTISSLRLVFRNDNTVFAVQLFCERKFDIQRSEEEAFRRNIKRQIDNYRNRNELENFKISNLIQDSAQTWAETLLEQLPLPADKQYPKDKDYNKYCNRVGNKAFHEIVVFPTSFRGRVLKDEDIRQVVGYQKNNYVGIGIANKDGAETVVVLNFCTQVPELR</sequence>
<feature type="chain" id="PRO_5030589042" description="SCP domain-containing protein" evidence="1">
    <location>
        <begin position="23"/>
        <end position="443"/>
    </location>
</feature>
<evidence type="ECO:0000313" key="2">
    <source>
        <dbReference type="EMBL" id="CAD8900983.1"/>
    </source>
</evidence>